<proteinExistence type="predicted"/>
<sequence>MDEHSKVKARYTKKIKIDVVNAIINGELWIEEAMSKYNIQDRRVVIAWLRKHLREIK</sequence>
<accession>A0A420BK07</accession>
<dbReference type="Gene3D" id="1.10.10.10">
    <property type="entry name" value="Winged helix-like DNA-binding domain superfamily/Winged helix DNA-binding domain"/>
    <property type="match status" value="1"/>
</dbReference>
<evidence type="ECO:0000313" key="2">
    <source>
        <dbReference type="Proteomes" id="UP000286246"/>
    </source>
</evidence>
<name>A0A420BK07_SPHD1</name>
<dbReference type="InterPro" id="IPR036388">
    <property type="entry name" value="WH-like_DNA-bd_sf"/>
</dbReference>
<protein>
    <recommendedName>
        <fullName evidence="3">Transposase</fullName>
    </recommendedName>
</protein>
<dbReference type="EMBL" id="RAPY01000001">
    <property type="protein sequence ID" value="RKE57058.1"/>
    <property type="molecule type" value="Genomic_DNA"/>
</dbReference>
<dbReference type="SUPFAM" id="SSF48295">
    <property type="entry name" value="TrpR-like"/>
    <property type="match status" value="1"/>
</dbReference>
<dbReference type="AlphaFoldDB" id="A0A420BK07"/>
<gene>
    <name evidence="1" type="ORF">DFQ12_1934</name>
</gene>
<dbReference type="GO" id="GO:0043565">
    <property type="term" value="F:sequence-specific DNA binding"/>
    <property type="evidence" value="ECO:0007669"/>
    <property type="project" value="InterPro"/>
</dbReference>
<keyword evidence="2" id="KW-1185">Reference proteome</keyword>
<evidence type="ECO:0000313" key="1">
    <source>
        <dbReference type="EMBL" id="RKE57058.1"/>
    </source>
</evidence>
<dbReference type="InterPro" id="IPR010921">
    <property type="entry name" value="Trp_repressor/repl_initiator"/>
</dbReference>
<organism evidence="1 2">
    <name type="scientific">Sphingobacterium detergens</name>
    <dbReference type="NCBI Taxonomy" id="1145106"/>
    <lineage>
        <taxon>Bacteria</taxon>
        <taxon>Pseudomonadati</taxon>
        <taxon>Bacteroidota</taxon>
        <taxon>Sphingobacteriia</taxon>
        <taxon>Sphingobacteriales</taxon>
        <taxon>Sphingobacteriaceae</taxon>
        <taxon>Sphingobacterium</taxon>
    </lineage>
</organism>
<dbReference type="Proteomes" id="UP000286246">
    <property type="component" value="Unassembled WGS sequence"/>
</dbReference>
<reference evidence="1 2" key="1">
    <citation type="submission" date="2018-09" db="EMBL/GenBank/DDBJ databases">
        <title>Genomic Encyclopedia of Type Strains, Phase III (KMG-III): the genomes of soil and plant-associated and newly described type strains.</title>
        <authorList>
            <person name="Whitman W."/>
        </authorList>
    </citation>
    <scope>NUCLEOTIDE SEQUENCE [LARGE SCALE GENOMIC DNA]</scope>
    <source>
        <strain evidence="1 2">CECT 7938</strain>
    </source>
</reference>
<evidence type="ECO:0008006" key="3">
    <source>
        <dbReference type="Google" id="ProtNLM"/>
    </source>
</evidence>
<comment type="caution">
    <text evidence="1">The sequence shown here is derived from an EMBL/GenBank/DDBJ whole genome shotgun (WGS) entry which is preliminary data.</text>
</comment>
<dbReference type="RefSeq" id="WP_167457225.1">
    <property type="nucleotide sequence ID" value="NZ_RAPY01000001.1"/>
</dbReference>